<protein>
    <submittedName>
        <fullName evidence="1">ATP-dependent DNA helicase</fullName>
    </submittedName>
</protein>
<proteinExistence type="predicted"/>
<keyword evidence="1" id="KW-0547">Nucleotide-binding</keyword>
<keyword evidence="1" id="KW-0347">Helicase</keyword>
<keyword evidence="1" id="KW-0067">ATP-binding</keyword>
<keyword evidence="1" id="KW-0378">Hydrolase</keyword>
<name>A0A7T8KL50_CALRO</name>
<dbReference type="AlphaFoldDB" id="A0A7T8KL50"/>
<dbReference type="Proteomes" id="UP000595437">
    <property type="component" value="Chromosome 2"/>
</dbReference>
<keyword evidence="2" id="KW-1185">Reference proteome</keyword>
<sequence>WSQALPDILRWVHCIISSSSHLPYTLPLRNSHISGHVRRLDMADKSPFLKGLPGALFIVWSKPGSEELAPFRITGRLGHWVIA</sequence>
<feature type="non-terminal residue" evidence="1">
    <location>
        <position position="1"/>
    </location>
</feature>
<accession>A0A7T8KL50</accession>
<dbReference type="GO" id="GO:0004386">
    <property type="term" value="F:helicase activity"/>
    <property type="evidence" value="ECO:0007669"/>
    <property type="project" value="UniProtKB-KW"/>
</dbReference>
<dbReference type="EMBL" id="CP045891">
    <property type="protein sequence ID" value="QQP57928.1"/>
    <property type="molecule type" value="Genomic_DNA"/>
</dbReference>
<reference evidence="2" key="1">
    <citation type="submission" date="2021-01" db="EMBL/GenBank/DDBJ databases">
        <title>Caligus Genome Assembly.</title>
        <authorList>
            <person name="Gallardo-Escarate C."/>
        </authorList>
    </citation>
    <scope>NUCLEOTIDE SEQUENCE [LARGE SCALE GENOMIC DNA]</scope>
</reference>
<organism evidence="1 2">
    <name type="scientific">Caligus rogercresseyi</name>
    <name type="common">Sea louse</name>
    <dbReference type="NCBI Taxonomy" id="217165"/>
    <lineage>
        <taxon>Eukaryota</taxon>
        <taxon>Metazoa</taxon>
        <taxon>Ecdysozoa</taxon>
        <taxon>Arthropoda</taxon>
        <taxon>Crustacea</taxon>
        <taxon>Multicrustacea</taxon>
        <taxon>Hexanauplia</taxon>
        <taxon>Copepoda</taxon>
        <taxon>Siphonostomatoida</taxon>
        <taxon>Caligidae</taxon>
        <taxon>Caligus</taxon>
    </lineage>
</organism>
<gene>
    <name evidence="1" type="ORF">FKW44_003088</name>
</gene>
<evidence type="ECO:0000313" key="1">
    <source>
        <dbReference type="EMBL" id="QQP57928.1"/>
    </source>
</evidence>
<evidence type="ECO:0000313" key="2">
    <source>
        <dbReference type="Proteomes" id="UP000595437"/>
    </source>
</evidence>